<dbReference type="Proteomes" id="UP000054387">
    <property type="component" value="Unassembled WGS sequence"/>
</dbReference>
<dbReference type="SUPFAM" id="SSF56300">
    <property type="entry name" value="Metallo-dependent phosphatases"/>
    <property type="match status" value="1"/>
</dbReference>
<reference evidence="5 6" key="1">
    <citation type="submission" date="2015-12" db="EMBL/GenBank/DDBJ databases">
        <title>Haloprofundus marisrubri gen. nov., sp. nov., an extremely halophilic archaeon isolated from the Discovery deep brine-seawater interface in the Red Sea.</title>
        <authorList>
            <person name="Zhang G."/>
            <person name="Stingl U."/>
            <person name="Rashid M."/>
        </authorList>
    </citation>
    <scope>NUCLEOTIDE SEQUENCE [LARGE SCALE GENOMIC DNA]</scope>
    <source>
        <strain evidence="5 6">SB9</strain>
    </source>
</reference>
<dbReference type="Gene3D" id="3.60.21.10">
    <property type="match status" value="1"/>
</dbReference>
<dbReference type="SUPFAM" id="SSF55816">
    <property type="entry name" value="5'-nucleotidase (syn. UDP-sugar hydrolase), C-terminal domain"/>
    <property type="match status" value="1"/>
</dbReference>
<dbReference type="GO" id="GO:0009166">
    <property type="term" value="P:nucleotide catabolic process"/>
    <property type="evidence" value="ECO:0007669"/>
    <property type="project" value="InterPro"/>
</dbReference>
<dbReference type="AlphaFoldDB" id="A0A0W1R5M5"/>
<dbReference type="Gene3D" id="3.90.780.10">
    <property type="entry name" value="5'-Nucleotidase, C-terminal domain"/>
    <property type="match status" value="1"/>
</dbReference>
<organism evidence="5 6">
    <name type="scientific">Haloprofundus marisrubri</name>
    <dbReference type="NCBI Taxonomy" id="1514971"/>
    <lineage>
        <taxon>Archaea</taxon>
        <taxon>Methanobacteriati</taxon>
        <taxon>Methanobacteriota</taxon>
        <taxon>Stenosarchaea group</taxon>
        <taxon>Halobacteria</taxon>
        <taxon>Halobacteriales</taxon>
        <taxon>Haloferacaceae</taxon>
        <taxon>Haloprofundus</taxon>
    </lineage>
</organism>
<evidence type="ECO:0000259" key="4">
    <source>
        <dbReference type="Pfam" id="PF02872"/>
    </source>
</evidence>
<proteinExistence type="predicted"/>
<dbReference type="GO" id="GO:0016787">
    <property type="term" value="F:hydrolase activity"/>
    <property type="evidence" value="ECO:0007669"/>
    <property type="project" value="InterPro"/>
</dbReference>
<feature type="region of interest" description="Disordered" evidence="2">
    <location>
        <begin position="235"/>
        <end position="269"/>
    </location>
</feature>
<keyword evidence="1" id="KW-0732">Signal</keyword>
<dbReference type="InterPro" id="IPR036907">
    <property type="entry name" value="5'-Nucleotdase_C_sf"/>
</dbReference>
<dbReference type="InterPro" id="IPR006179">
    <property type="entry name" value="5_nucleotidase/apyrase"/>
</dbReference>
<evidence type="ECO:0000313" key="5">
    <source>
        <dbReference type="EMBL" id="KTG08551.1"/>
    </source>
</evidence>
<dbReference type="RefSeq" id="WP_058582835.1">
    <property type="nucleotide sequence ID" value="NZ_LOPU01000030.1"/>
</dbReference>
<feature type="domain" description="Calcineurin-like phosphoesterase" evidence="3">
    <location>
        <begin position="3"/>
        <end position="200"/>
    </location>
</feature>
<dbReference type="Pfam" id="PF02872">
    <property type="entry name" value="5_nucleotid_C"/>
    <property type="match status" value="1"/>
</dbReference>
<evidence type="ECO:0000256" key="2">
    <source>
        <dbReference type="SAM" id="MobiDB-lite"/>
    </source>
</evidence>
<dbReference type="EMBL" id="LOPU01000030">
    <property type="protein sequence ID" value="KTG08551.1"/>
    <property type="molecule type" value="Genomic_DNA"/>
</dbReference>
<keyword evidence="6" id="KW-1185">Reference proteome</keyword>
<name>A0A0W1R5M5_9EURY</name>
<feature type="domain" description="5'-Nucleotidase C-terminal" evidence="4">
    <location>
        <begin position="292"/>
        <end position="446"/>
    </location>
</feature>
<dbReference type="InterPro" id="IPR029052">
    <property type="entry name" value="Metallo-depent_PP-like"/>
</dbReference>
<evidence type="ECO:0000313" key="6">
    <source>
        <dbReference type="Proteomes" id="UP000054387"/>
    </source>
</evidence>
<evidence type="ECO:0000256" key="1">
    <source>
        <dbReference type="ARBA" id="ARBA00022729"/>
    </source>
</evidence>
<dbReference type="CDD" id="cd00845">
    <property type="entry name" value="MPP_UshA_N_like"/>
    <property type="match status" value="1"/>
</dbReference>
<dbReference type="InterPro" id="IPR004843">
    <property type="entry name" value="Calcineurin-like_PHP"/>
</dbReference>
<dbReference type="PANTHER" id="PTHR11575">
    <property type="entry name" value="5'-NUCLEOTIDASE-RELATED"/>
    <property type="match status" value="1"/>
</dbReference>
<dbReference type="Pfam" id="PF00149">
    <property type="entry name" value="Metallophos"/>
    <property type="match status" value="1"/>
</dbReference>
<sequence>MPRLLHYSDIENVYDDPERAGRLAGLVSSLGGPDSLVVGSGDNTSPGVLALVSKGRQALDFFHAVDSDVETFGNHDFDYGPDATRQLVADAPQTWVSANVRDESGERFGRNEGVTPWTVESVAGDDIGFFGVTDPTTDSLNPMAAELGFDDPYEAAERAVSDLRAEGVDYVVAVSHLGAGDDELAKRVDVDAILGGHVHSKRVEYVHDTLLLRPGVNGWTVLELTLDDEGARAERHELDGNDGGDGGDGSDEGDAPNGSDESGTHDGSDTVVDESLVAALRSRLAESGLDSVVGEAQTPMQRTEDVVFGGECAVGNFVADAYRWAADADVGLQNSGGIRNGPALSGEVTVADLVSVVPFAEPVVVAELTGEELLTAFRQAAGGVVDFGEPHWWHGHVSGATVRWDDERRELLAARVGGEPVDTDRLYRVATAEYLLHSDHEFPVVSERHRAGEFGIQHEILAEYAREFGVAASVEGRIRRPADD</sequence>
<gene>
    <name evidence="5" type="ORF">AUR64_17905</name>
</gene>
<accession>A0A0W1R5M5</accession>
<dbReference type="PRINTS" id="PR01607">
    <property type="entry name" value="APYRASEFAMLY"/>
</dbReference>
<protein>
    <submittedName>
        <fullName evidence="5">Bifunctional metallophosphatase/5'-nucleotidase</fullName>
    </submittedName>
</protein>
<dbReference type="OrthoDB" id="21342at2157"/>
<dbReference type="InterPro" id="IPR008334">
    <property type="entry name" value="5'-Nucleotdase_C"/>
</dbReference>
<dbReference type="STRING" id="1514971.AUR64_17905"/>
<dbReference type="PANTHER" id="PTHR11575:SF24">
    <property type="entry name" value="5'-NUCLEOTIDASE"/>
    <property type="match status" value="1"/>
</dbReference>
<evidence type="ECO:0000259" key="3">
    <source>
        <dbReference type="Pfam" id="PF00149"/>
    </source>
</evidence>
<comment type="caution">
    <text evidence="5">The sequence shown here is derived from an EMBL/GenBank/DDBJ whole genome shotgun (WGS) entry which is preliminary data.</text>
</comment>